<proteinExistence type="predicted"/>
<protein>
    <submittedName>
        <fullName evidence="1">Excisionase</fullName>
    </submittedName>
</protein>
<accession>A0ABT2J8F8</accession>
<comment type="caution">
    <text evidence="1">The sequence shown here is derived from an EMBL/GenBank/DDBJ whole genome shotgun (WGS) entry which is preliminary data.</text>
</comment>
<dbReference type="EMBL" id="JAFFZE010000011">
    <property type="protein sequence ID" value="MCT2584058.1"/>
    <property type="molecule type" value="Genomic_DNA"/>
</dbReference>
<evidence type="ECO:0000313" key="1">
    <source>
        <dbReference type="EMBL" id="MCT2584058.1"/>
    </source>
</evidence>
<gene>
    <name evidence="1" type="ORF">JT362_13115</name>
</gene>
<name>A0ABT2J8F8_9PSEU</name>
<sequence length="123" mass="13895">MTTSDWDDRVARWQDELELFAQLADTPWVTLARAEQETGVSRSALRSWYRTGEIRSRLVDGPNGPQRLVPLDAVVERAARSPRIQRRAERELGLEAQVTLLRSRVDQLELRLAALENGSGAQA</sequence>
<dbReference type="RefSeq" id="WP_260191451.1">
    <property type="nucleotide sequence ID" value="NZ_JAFFZE010000011.1"/>
</dbReference>
<dbReference type="Proteomes" id="UP001156441">
    <property type="component" value="Unassembled WGS sequence"/>
</dbReference>
<reference evidence="1 2" key="1">
    <citation type="submission" date="2021-02" db="EMBL/GenBank/DDBJ databases">
        <title>Actinophytocola xerophila sp. nov., isolated from soil of cotton cropping field.</title>
        <authorList>
            <person name="Huang R."/>
            <person name="Chen X."/>
            <person name="Ge X."/>
            <person name="Liu W."/>
        </authorList>
    </citation>
    <scope>NUCLEOTIDE SEQUENCE [LARGE SCALE GENOMIC DNA]</scope>
    <source>
        <strain evidence="1 2">S1-96</strain>
    </source>
</reference>
<organism evidence="1 2">
    <name type="scientific">Actinophytocola gossypii</name>
    <dbReference type="NCBI Taxonomy" id="2812003"/>
    <lineage>
        <taxon>Bacteria</taxon>
        <taxon>Bacillati</taxon>
        <taxon>Actinomycetota</taxon>
        <taxon>Actinomycetes</taxon>
        <taxon>Pseudonocardiales</taxon>
        <taxon>Pseudonocardiaceae</taxon>
    </lineage>
</organism>
<evidence type="ECO:0000313" key="2">
    <source>
        <dbReference type="Proteomes" id="UP001156441"/>
    </source>
</evidence>
<keyword evidence="2" id="KW-1185">Reference proteome</keyword>